<proteinExistence type="inferred from homology"/>
<evidence type="ECO:0000256" key="5">
    <source>
        <dbReference type="ARBA" id="ARBA00031841"/>
    </source>
</evidence>
<reference evidence="6 7" key="1">
    <citation type="submission" date="2016-06" db="EMBL/GenBank/DDBJ databases">
        <authorList>
            <person name="Kjaerup R.B."/>
            <person name="Dalgaard T.S."/>
            <person name="Juul-Madsen H.R."/>
        </authorList>
    </citation>
    <scope>NUCLEOTIDE SEQUENCE [LARGE SCALE GENOMIC DNA]</scope>
    <source>
        <strain evidence="6">2</strain>
    </source>
</reference>
<dbReference type="PANTHER" id="PTHR38099">
    <property type="entry name" value="LARGE RIBOSOMAL RNA SUBUNIT ACCUMULATION PROTEIN YCED"/>
    <property type="match status" value="1"/>
</dbReference>
<keyword evidence="7" id="KW-1185">Reference proteome</keyword>
<dbReference type="GO" id="GO:0042254">
    <property type="term" value="P:ribosome biogenesis"/>
    <property type="evidence" value="ECO:0007669"/>
    <property type="project" value="UniProtKB-KW"/>
</dbReference>
<evidence type="ECO:0000256" key="2">
    <source>
        <dbReference type="ARBA" id="ARBA00010740"/>
    </source>
</evidence>
<keyword evidence="4" id="KW-0690">Ribosome biogenesis</keyword>
<gene>
    <name evidence="6" type="ORF">PROAA_600003</name>
</gene>
<sequence length="162" mass="17815">MSERIVIDSLTFAREAGALQGKLLIADLARVLDKLAGSAGYLSFRIEGRMGARNRPQLQLQLDGVLSVCCQRCLEGIDYPVEVRSVLEFVDDEELTQEEIEDDSMDFLPAQKELDVVALIEDEIILDLPSAPRHKSCALPDIKAGKVKISPFAVLQGFKGKA</sequence>
<protein>
    <recommendedName>
        <fullName evidence="3">Large ribosomal RNA subunit accumulation protein YceD</fullName>
    </recommendedName>
    <alternativeName>
        <fullName evidence="5">23S rRNA accumulation protein YceD</fullName>
    </alternativeName>
</protein>
<dbReference type="AlphaFoldDB" id="A0A1A8Y0D3"/>
<evidence type="ECO:0000256" key="4">
    <source>
        <dbReference type="ARBA" id="ARBA00022517"/>
    </source>
</evidence>
<dbReference type="Pfam" id="PF02620">
    <property type="entry name" value="YceD"/>
    <property type="match status" value="1"/>
</dbReference>
<dbReference type="Proteomes" id="UP000199600">
    <property type="component" value="Unassembled WGS sequence"/>
</dbReference>
<comment type="similarity">
    <text evidence="2">Belongs to the DUF177 domain family.</text>
</comment>
<evidence type="ECO:0000256" key="3">
    <source>
        <dbReference type="ARBA" id="ARBA00015716"/>
    </source>
</evidence>
<dbReference type="InterPro" id="IPR039255">
    <property type="entry name" value="YceD_bac"/>
</dbReference>
<dbReference type="PANTHER" id="PTHR38099:SF1">
    <property type="entry name" value="LARGE RIBOSOMAL RNA SUBUNIT ACCUMULATION PROTEIN YCED"/>
    <property type="match status" value="1"/>
</dbReference>
<dbReference type="EMBL" id="FLQY01000363">
    <property type="protein sequence ID" value="SBT10630.1"/>
    <property type="molecule type" value="Genomic_DNA"/>
</dbReference>
<name>A0A1A8Y0D3_9RHOO</name>
<dbReference type="RefSeq" id="WP_186412208.1">
    <property type="nucleotide sequence ID" value="NZ_FLQY01000363.1"/>
</dbReference>
<organism evidence="6 7">
    <name type="scientific">Candidatus Propionivibrio aalborgensis</name>
    <dbReference type="NCBI Taxonomy" id="1860101"/>
    <lineage>
        <taxon>Bacteria</taxon>
        <taxon>Pseudomonadati</taxon>
        <taxon>Pseudomonadota</taxon>
        <taxon>Betaproteobacteria</taxon>
        <taxon>Rhodocyclales</taxon>
        <taxon>Rhodocyclaceae</taxon>
        <taxon>Propionivibrio</taxon>
    </lineage>
</organism>
<evidence type="ECO:0000256" key="1">
    <source>
        <dbReference type="ARBA" id="ARBA00002868"/>
    </source>
</evidence>
<dbReference type="GO" id="GO:0005829">
    <property type="term" value="C:cytosol"/>
    <property type="evidence" value="ECO:0007669"/>
    <property type="project" value="TreeGrafter"/>
</dbReference>
<evidence type="ECO:0000313" key="7">
    <source>
        <dbReference type="Proteomes" id="UP000199600"/>
    </source>
</evidence>
<evidence type="ECO:0000313" key="6">
    <source>
        <dbReference type="EMBL" id="SBT10630.1"/>
    </source>
</evidence>
<accession>A0A1A8Y0D3</accession>
<dbReference type="InterPro" id="IPR003772">
    <property type="entry name" value="YceD"/>
</dbReference>
<comment type="function">
    <text evidence="1">Plays a role in synthesis, processing and/or stability of 23S rRNA.</text>
</comment>